<sequence>MYRSVESKPLPTCKTHRKAAAETTQCSNIPTFFRGANLQIQRNNPSSSLNNFGGFLGIGGVIAQIEVKRSYNYLYRNFSYSSCVQFSWFSAKVLVPSLAILARQSIRILLWDKRSWKGEMVEYRNQSITCKLCGVNQELTWFLTAVYASCDRNERMELWEEFEAMRSLCEGLWCHLLS</sequence>
<reference evidence="1" key="1">
    <citation type="journal article" date="2012" name="Nature">
        <title>The tomato genome sequence provides insights into fleshy fruit evolution.</title>
        <authorList>
            <consortium name="Tomato Genome Consortium"/>
        </authorList>
    </citation>
    <scope>NUCLEOTIDE SEQUENCE [LARGE SCALE GENOMIC DNA]</scope>
    <source>
        <strain evidence="1">cv. Heinz 1706</strain>
    </source>
</reference>
<organism evidence="1">
    <name type="scientific">Solanum lycopersicum</name>
    <name type="common">Tomato</name>
    <name type="synonym">Lycopersicon esculentum</name>
    <dbReference type="NCBI Taxonomy" id="4081"/>
    <lineage>
        <taxon>Eukaryota</taxon>
        <taxon>Viridiplantae</taxon>
        <taxon>Streptophyta</taxon>
        <taxon>Embryophyta</taxon>
        <taxon>Tracheophyta</taxon>
        <taxon>Spermatophyta</taxon>
        <taxon>Magnoliopsida</taxon>
        <taxon>eudicotyledons</taxon>
        <taxon>Gunneridae</taxon>
        <taxon>Pentapetalae</taxon>
        <taxon>asterids</taxon>
        <taxon>lamiids</taxon>
        <taxon>Solanales</taxon>
        <taxon>Solanaceae</taxon>
        <taxon>Solanoideae</taxon>
        <taxon>Solaneae</taxon>
        <taxon>Solanum</taxon>
        <taxon>Solanum subgen. Lycopersicon</taxon>
    </lineage>
</organism>
<dbReference type="Gramene" id="Solyc03g079865.1.1">
    <property type="protein sequence ID" value="Solyc03g079865.1.1"/>
    <property type="gene ID" value="Solyc03g079865.1"/>
</dbReference>
<evidence type="ECO:0000313" key="1">
    <source>
        <dbReference type="EnsemblPlants" id="Solyc03g079865.1.1"/>
    </source>
</evidence>
<proteinExistence type="predicted"/>
<protein>
    <submittedName>
        <fullName evidence="1">Uncharacterized protein</fullName>
    </submittedName>
</protein>
<accession>A0A3Q7FJX8</accession>
<dbReference type="Proteomes" id="UP000004994">
    <property type="component" value="Chromosome 3"/>
</dbReference>
<evidence type="ECO:0000313" key="2">
    <source>
        <dbReference type="Proteomes" id="UP000004994"/>
    </source>
</evidence>
<keyword evidence="2" id="KW-1185">Reference proteome</keyword>
<reference evidence="1" key="2">
    <citation type="submission" date="2019-01" db="UniProtKB">
        <authorList>
            <consortium name="EnsemblPlants"/>
        </authorList>
    </citation>
    <scope>IDENTIFICATION</scope>
    <source>
        <strain evidence="1">cv. Heinz 1706</strain>
    </source>
</reference>
<name>A0A3Q7FJX8_SOLLC</name>
<dbReference type="AlphaFoldDB" id="A0A3Q7FJX8"/>
<dbReference type="EnsemblPlants" id="Solyc03g079865.1.1">
    <property type="protein sequence ID" value="Solyc03g079865.1.1"/>
    <property type="gene ID" value="Solyc03g079865.1"/>
</dbReference>
<dbReference type="InParanoid" id="A0A3Q7FJX8"/>